<feature type="domain" description="FecR protein" evidence="2">
    <location>
        <begin position="73"/>
        <end position="156"/>
    </location>
</feature>
<proteinExistence type="predicted"/>
<dbReference type="Proteomes" id="UP000236413">
    <property type="component" value="Unassembled WGS sequence"/>
</dbReference>
<evidence type="ECO:0000313" key="4">
    <source>
        <dbReference type="Proteomes" id="UP000236413"/>
    </source>
</evidence>
<keyword evidence="3" id="KW-0418">Kinase</keyword>
<evidence type="ECO:0000256" key="1">
    <source>
        <dbReference type="SAM" id="Phobius"/>
    </source>
</evidence>
<dbReference type="Gene3D" id="3.55.50.30">
    <property type="match status" value="1"/>
</dbReference>
<reference evidence="3 4" key="1">
    <citation type="submission" date="2018-04" db="EMBL/GenBank/DDBJ databases">
        <title>Chryseobacterium oncorhynchi 701B-08T from rainbow trout, and Chryseobacterium viscerum 687B-08T from diseased fish.</title>
        <authorList>
            <person name="Jeong J.-J."/>
            <person name="Lee Y.J."/>
            <person name="Pathiraja D."/>
            <person name="Park B."/>
            <person name="Choi I.-G."/>
            <person name="Kim K.D."/>
        </authorList>
    </citation>
    <scope>NUCLEOTIDE SEQUENCE [LARGE SCALE GENOMIC DNA]</scope>
    <source>
        <strain evidence="3 4">687B-08</strain>
    </source>
</reference>
<keyword evidence="1" id="KW-1133">Transmembrane helix</keyword>
<keyword evidence="1" id="KW-0812">Transmembrane</keyword>
<dbReference type="EMBL" id="PPEG02000002">
    <property type="protein sequence ID" value="PWN64139.1"/>
    <property type="molecule type" value="Genomic_DNA"/>
</dbReference>
<dbReference type="PANTHER" id="PTHR30273">
    <property type="entry name" value="PERIPLASMIC SIGNAL SENSOR AND SIGMA FACTOR ACTIVATOR FECR-RELATED"/>
    <property type="match status" value="1"/>
</dbReference>
<organism evidence="3 4">
    <name type="scientific">Chryseobacterium viscerum</name>
    <dbReference type="NCBI Taxonomy" id="1037377"/>
    <lineage>
        <taxon>Bacteria</taxon>
        <taxon>Pseudomonadati</taxon>
        <taxon>Bacteroidota</taxon>
        <taxon>Flavobacteriia</taxon>
        <taxon>Flavobacteriales</taxon>
        <taxon>Weeksellaceae</taxon>
        <taxon>Chryseobacterium group</taxon>
        <taxon>Chryseobacterium</taxon>
    </lineage>
</organism>
<protein>
    <submittedName>
        <fullName evidence="3">Histidine kinase</fullName>
    </submittedName>
</protein>
<sequence length="276" mass="30894">MDGKKTRLQPPTPDEQQLMWENIKKSIDIKERRKHLVRIVSVAATLILLSVGSVIGYNMLTAPYVYLAEARDSTIKLADGSVIKLLKGARLTVEKSFPANTREVYLEGDAIFKVAKSKDHPFIVHGLNYETRVLGTVFKVVQDGTTFKVDLFEGRVAVKKTNTKEEYFMAPGKTFSNYGKPHVATITGLKEDRNKPDLYEADNSLILLSFNESSVKDAIEVIEKTYQVKVEYPAKYADHKISLSNTNVSPAAILGTIAAHLDLNLNIDDTTYRLEK</sequence>
<name>A0A316WSF7_9FLAO</name>
<dbReference type="InterPro" id="IPR012373">
    <property type="entry name" value="Ferrdict_sens_TM"/>
</dbReference>
<dbReference type="AlphaFoldDB" id="A0A316WSF7"/>
<evidence type="ECO:0000259" key="2">
    <source>
        <dbReference type="Pfam" id="PF04773"/>
    </source>
</evidence>
<dbReference type="Pfam" id="PF04773">
    <property type="entry name" value="FecR"/>
    <property type="match status" value="1"/>
</dbReference>
<evidence type="ECO:0000313" key="3">
    <source>
        <dbReference type="EMBL" id="PWN64139.1"/>
    </source>
</evidence>
<keyword evidence="3" id="KW-0808">Transferase</keyword>
<dbReference type="PANTHER" id="PTHR30273:SF2">
    <property type="entry name" value="PROTEIN FECR"/>
    <property type="match status" value="1"/>
</dbReference>
<accession>A0A316WSF7</accession>
<dbReference type="GO" id="GO:0016989">
    <property type="term" value="F:sigma factor antagonist activity"/>
    <property type="evidence" value="ECO:0007669"/>
    <property type="project" value="TreeGrafter"/>
</dbReference>
<gene>
    <name evidence="3" type="ORF">C1634_005975</name>
</gene>
<dbReference type="Gene3D" id="2.60.120.1440">
    <property type="match status" value="1"/>
</dbReference>
<dbReference type="RefSeq" id="WP_103234248.1">
    <property type="nucleotide sequence ID" value="NZ_PPEG02000002.1"/>
</dbReference>
<comment type="caution">
    <text evidence="3">The sequence shown here is derived from an EMBL/GenBank/DDBJ whole genome shotgun (WGS) entry which is preliminary data.</text>
</comment>
<dbReference type="InterPro" id="IPR006860">
    <property type="entry name" value="FecR"/>
</dbReference>
<dbReference type="GO" id="GO:0016301">
    <property type="term" value="F:kinase activity"/>
    <property type="evidence" value="ECO:0007669"/>
    <property type="project" value="UniProtKB-KW"/>
</dbReference>
<keyword evidence="1" id="KW-0472">Membrane</keyword>
<feature type="transmembrane region" description="Helical" evidence="1">
    <location>
        <begin position="36"/>
        <end position="57"/>
    </location>
</feature>